<name>A0ABR1J8N3_9AGAR</name>
<keyword evidence="1" id="KW-0175">Coiled coil</keyword>
<evidence type="ECO:0000256" key="1">
    <source>
        <dbReference type="SAM" id="Coils"/>
    </source>
</evidence>
<reference evidence="2 3" key="1">
    <citation type="submission" date="2024-01" db="EMBL/GenBank/DDBJ databases">
        <title>A draft genome for the cacao thread blight pathogen Marasmiellus scandens.</title>
        <authorList>
            <person name="Baruah I.K."/>
            <person name="Leung J."/>
            <person name="Bukari Y."/>
            <person name="Amoako-Attah I."/>
            <person name="Meinhardt L.W."/>
            <person name="Bailey B.A."/>
            <person name="Cohen S.P."/>
        </authorList>
    </citation>
    <scope>NUCLEOTIDE SEQUENCE [LARGE SCALE GENOMIC DNA]</scope>
    <source>
        <strain evidence="2 3">GH-19</strain>
    </source>
</reference>
<organism evidence="2 3">
    <name type="scientific">Marasmiellus scandens</name>
    <dbReference type="NCBI Taxonomy" id="2682957"/>
    <lineage>
        <taxon>Eukaryota</taxon>
        <taxon>Fungi</taxon>
        <taxon>Dikarya</taxon>
        <taxon>Basidiomycota</taxon>
        <taxon>Agaricomycotina</taxon>
        <taxon>Agaricomycetes</taxon>
        <taxon>Agaricomycetidae</taxon>
        <taxon>Agaricales</taxon>
        <taxon>Marasmiineae</taxon>
        <taxon>Omphalotaceae</taxon>
        <taxon>Marasmiellus</taxon>
    </lineage>
</organism>
<proteinExistence type="predicted"/>
<protein>
    <submittedName>
        <fullName evidence="2">Uncharacterized protein</fullName>
    </submittedName>
</protein>
<accession>A0ABR1J8N3</accession>
<dbReference type="Proteomes" id="UP001498398">
    <property type="component" value="Unassembled WGS sequence"/>
</dbReference>
<evidence type="ECO:0000313" key="3">
    <source>
        <dbReference type="Proteomes" id="UP001498398"/>
    </source>
</evidence>
<sequence>MSSHYSISQTVKNLDKVRAAENAAEEATLANEVSAKAQEQLRNDLTETKRELGATEEKLRAKEQAVNELMCVLSLI</sequence>
<comment type="caution">
    <text evidence="2">The sequence shown here is derived from an EMBL/GenBank/DDBJ whole genome shotgun (WGS) entry which is preliminary data.</text>
</comment>
<evidence type="ECO:0000313" key="2">
    <source>
        <dbReference type="EMBL" id="KAK7454084.1"/>
    </source>
</evidence>
<dbReference type="EMBL" id="JBANRG010000025">
    <property type="protein sequence ID" value="KAK7454084.1"/>
    <property type="molecule type" value="Genomic_DNA"/>
</dbReference>
<feature type="coiled-coil region" evidence="1">
    <location>
        <begin position="20"/>
        <end position="65"/>
    </location>
</feature>
<keyword evidence="3" id="KW-1185">Reference proteome</keyword>
<gene>
    <name evidence="2" type="ORF">VKT23_011595</name>
</gene>